<sequence>MTELERDLEEVIFEPCILKKHTILNSIEVNNKISLWSLIKLLEKHKSSIIINLQHLQENYQRQGAKRIEGIRDQEGNIVKPKLTTEYLDDAEYVQMGSFAVNHNTANINTLITKKVKLVGTEDGSKINEVAGILVTELKKFRNYTIISDGKVNVKSLKVKISSKKVFELLKLKGVIAKNGLPGEEEEFDFRVEWDLRFEHLPLMDFDSSFGSLEKVFKKLATIKIISSILSAHLQQESAVYIHEQLEELQNKYLSKSIYINFPTTTEYSNLEEAIASGEIDSHFIHKIDIGSQEILNLSKLYSANKFLNRLYEGYNQDTGDKLEKLRFDITLDTNIICGHKNLSSRLKLTKVDELMRQIFDNFLGIEDNGTIAAILLKTGAESLLPILEAKWQGKGVMKEELVAAFIKANNQLKAYTEKIYREQVSPLVFYIGATGLIPEQMNGIAETAEAIGAKYGDLQFSKHERQGTFFEVDNSIISIYPKKEYYSTIVELKFPIKSG</sequence>
<protein>
    <submittedName>
        <fullName evidence="1">Uncharacterized protein</fullName>
    </submittedName>
</protein>
<comment type="caution">
    <text evidence="1">The sequence shown here is derived from an EMBL/GenBank/DDBJ whole genome shotgun (WGS) entry which is preliminary data.</text>
</comment>
<name>A0A6B3NEI5_9CYAN</name>
<accession>A0A6B3NEI5</accession>
<evidence type="ECO:0000313" key="1">
    <source>
        <dbReference type="EMBL" id="NER30000.1"/>
    </source>
</evidence>
<gene>
    <name evidence="1" type="ORF">F6J89_20865</name>
</gene>
<proteinExistence type="predicted"/>
<dbReference type="AlphaFoldDB" id="A0A6B3NEI5"/>
<organism evidence="1">
    <name type="scientific">Symploca sp. SIO1C4</name>
    <dbReference type="NCBI Taxonomy" id="2607765"/>
    <lineage>
        <taxon>Bacteria</taxon>
        <taxon>Bacillati</taxon>
        <taxon>Cyanobacteriota</taxon>
        <taxon>Cyanophyceae</taxon>
        <taxon>Coleofasciculales</taxon>
        <taxon>Coleofasciculaceae</taxon>
        <taxon>Symploca</taxon>
    </lineage>
</organism>
<dbReference type="EMBL" id="JAAHFQ010000468">
    <property type="protein sequence ID" value="NER30000.1"/>
    <property type="molecule type" value="Genomic_DNA"/>
</dbReference>
<reference evidence="1" key="1">
    <citation type="submission" date="2019-11" db="EMBL/GenBank/DDBJ databases">
        <title>Genomic insights into an expanded diversity of filamentous marine cyanobacteria reveals the extraordinary biosynthetic potential of Moorea and Okeania.</title>
        <authorList>
            <person name="Ferreira Leao T."/>
            <person name="Wang M."/>
            <person name="Moss N."/>
            <person name="Da Silva R."/>
            <person name="Sanders J."/>
            <person name="Nurk S."/>
            <person name="Gurevich A."/>
            <person name="Humphrey G."/>
            <person name="Reher R."/>
            <person name="Zhu Q."/>
            <person name="Belda-Ferre P."/>
            <person name="Glukhov E."/>
            <person name="Rex R."/>
            <person name="Dorrestein P.C."/>
            <person name="Knight R."/>
            <person name="Pevzner P."/>
            <person name="Gerwick W.H."/>
            <person name="Gerwick L."/>
        </authorList>
    </citation>
    <scope>NUCLEOTIDE SEQUENCE</scope>
    <source>
        <strain evidence="1">SIO1C4</strain>
    </source>
</reference>